<evidence type="ECO:0000256" key="8">
    <source>
        <dbReference type="ARBA" id="ARBA00022840"/>
    </source>
</evidence>
<comment type="similarity">
    <text evidence="14">Belongs to the MurCDEF family.</text>
</comment>
<evidence type="ECO:0000256" key="9">
    <source>
        <dbReference type="ARBA" id="ARBA00022960"/>
    </source>
</evidence>
<evidence type="ECO:0000256" key="2">
    <source>
        <dbReference type="ARBA" id="ARBA00004752"/>
    </source>
</evidence>
<keyword evidence="7 14" id="KW-0547">Nucleotide-binding</keyword>
<dbReference type="AlphaFoldDB" id="A0A370GM96"/>
<dbReference type="SUPFAM" id="SSF53623">
    <property type="entry name" value="MurD-like peptide ligases, catalytic domain"/>
    <property type="match status" value="1"/>
</dbReference>
<comment type="catalytic activity">
    <reaction evidence="13 14">
        <text>UDP-N-acetyl-alpha-D-muramate + L-alanine + ATP = UDP-N-acetyl-alpha-D-muramoyl-L-alanine + ADP + phosphate + H(+)</text>
        <dbReference type="Rhea" id="RHEA:23372"/>
        <dbReference type="ChEBI" id="CHEBI:15378"/>
        <dbReference type="ChEBI" id="CHEBI:30616"/>
        <dbReference type="ChEBI" id="CHEBI:43474"/>
        <dbReference type="ChEBI" id="CHEBI:57972"/>
        <dbReference type="ChEBI" id="CHEBI:70757"/>
        <dbReference type="ChEBI" id="CHEBI:83898"/>
        <dbReference type="ChEBI" id="CHEBI:456216"/>
        <dbReference type="EC" id="6.3.2.8"/>
    </reaction>
</comment>
<dbReference type="EC" id="6.3.2.8" evidence="3 14"/>
<evidence type="ECO:0000256" key="1">
    <source>
        <dbReference type="ARBA" id="ARBA00004496"/>
    </source>
</evidence>
<dbReference type="InterPro" id="IPR013221">
    <property type="entry name" value="Mur_ligase_cen"/>
</dbReference>
<organism evidence="18 19">
    <name type="scientific">Aquicella lusitana</name>
    <dbReference type="NCBI Taxonomy" id="254246"/>
    <lineage>
        <taxon>Bacteria</taxon>
        <taxon>Pseudomonadati</taxon>
        <taxon>Pseudomonadota</taxon>
        <taxon>Gammaproteobacteria</taxon>
        <taxon>Legionellales</taxon>
        <taxon>Coxiellaceae</taxon>
        <taxon>Aquicella</taxon>
    </lineage>
</organism>
<evidence type="ECO:0000259" key="16">
    <source>
        <dbReference type="Pfam" id="PF02875"/>
    </source>
</evidence>
<dbReference type="Pfam" id="PF01225">
    <property type="entry name" value="Mur_ligase"/>
    <property type="match status" value="1"/>
</dbReference>
<comment type="subcellular location">
    <subcellularLocation>
        <location evidence="1 14">Cytoplasm</location>
    </subcellularLocation>
</comment>
<dbReference type="NCBIfam" id="TIGR01082">
    <property type="entry name" value="murC"/>
    <property type="match status" value="1"/>
</dbReference>
<dbReference type="Pfam" id="PF02875">
    <property type="entry name" value="Mur_ligase_C"/>
    <property type="match status" value="1"/>
</dbReference>
<comment type="function">
    <text evidence="14">Cell wall formation.</text>
</comment>
<evidence type="ECO:0000256" key="3">
    <source>
        <dbReference type="ARBA" id="ARBA00012211"/>
    </source>
</evidence>
<dbReference type="GO" id="GO:0051301">
    <property type="term" value="P:cell division"/>
    <property type="evidence" value="ECO:0007669"/>
    <property type="project" value="UniProtKB-KW"/>
</dbReference>
<keyword evidence="5 14" id="KW-0436">Ligase</keyword>
<gene>
    <name evidence="14" type="primary">murC</name>
    <name evidence="18" type="ORF">C8D86_10829</name>
</gene>
<comment type="caution">
    <text evidence="18">The sequence shown here is derived from an EMBL/GenBank/DDBJ whole genome shotgun (WGS) entry which is preliminary data.</text>
</comment>
<dbReference type="Gene3D" id="3.40.50.720">
    <property type="entry name" value="NAD(P)-binding Rossmann-like Domain"/>
    <property type="match status" value="1"/>
</dbReference>
<dbReference type="PANTHER" id="PTHR43445">
    <property type="entry name" value="UDP-N-ACETYLMURAMATE--L-ALANINE LIGASE-RELATED"/>
    <property type="match status" value="1"/>
</dbReference>
<evidence type="ECO:0000256" key="5">
    <source>
        <dbReference type="ARBA" id="ARBA00022598"/>
    </source>
</evidence>
<name>A0A370GM96_9COXI</name>
<keyword evidence="9 14" id="KW-0133">Cell shape</keyword>
<keyword evidence="4 14" id="KW-0963">Cytoplasm</keyword>
<dbReference type="Pfam" id="PF08245">
    <property type="entry name" value="Mur_ligase_M"/>
    <property type="match status" value="1"/>
</dbReference>
<dbReference type="InterPro" id="IPR036565">
    <property type="entry name" value="Mur-like_cat_sf"/>
</dbReference>
<keyword evidence="11 14" id="KW-0131">Cell cycle</keyword>
<evidence type="ECO:0000256" key="6">
    <source>
        <dbReference type="ARBA" id="ARBA00022618"/>
    </source>
</evidence>
<dbReference type="InterPro" id="IPR004101">
    <property type="entry name" value="Mur_ligase_C"/>
</dbReference>
<evidence type="ECO:0000256" key="12">
    <source>
        <dbReference type="ARBA" id="ARBA00023316"/>
    </source>
</evidence>
<keyword evidence="12 14" id="KW-0961">Cell wall biogenesis/degradation</keyword>
<dbReference type="GO" id="GO:0008763">
    <property type="term" value="F:UDP-N-acetylmuramate-L-alanine ligase activity"/>
    <property type="evidence" value="ECO:0007669"/>
    <property type="project" value="UniProtKB-UniRule"/>
</dbReference>
<keyword evidence="6 14" id="KW-0132">Cell division</keyword>
<feature type="binding site" evidence="14">
    <location>
        <begin position="117"/>
        <end position="123"/>
    </location>
    <ligand>
        <name>ATP</name>
        <dbReference type="ChEBI" id="CHEBI:30616"/>
    </ligand>
</feature>
<sequence length="475" mass="52460">MSWMFEMGHIKHVHFVGIGGVGMAGIAEVLLRQGYTVSGSDVSENSLTQWLRVMGAIIYRGHDASHIKDADVIVRSSAVDWQNPEFEAARQARIPIVPRAEMLGELMRFRYGIAVAGTHGKTTTTSLVTSILAEAGLDPTFVIGGRLNSVGSNARLGRGHYLVAEADESDASFLYLKPMISVVTNIDQDHMGTYENSFDRLKTTFIEFLHRLPFYGLAVVCIDDPVVREILPQLSRPVLTYGLSPEADFRTEGYTQSGMQTQFVVERPKGQSPLTVTLNLPGRHNVLNALAAIAIATELKVQDRAIMDALQHFAGIGRRFQIYGDFPLPKGGSVTLVDDYGHHPREIAATLQAARESWPNRRLVMVYQPHRYTRTRDLFGDFCHVLSLPDKLLLLDVYSAGEKHIEAADSKTLASEIKKRGQLDPIFVEQHDTLPSLFERELQDGDVLLMQGAGNIGALAARLAATELKEAITVK</sequence>
<keyword evidence="10 14" id="KW-0573">Peptidoglycan synthesis</keyword>
<dbReference type="GO" id="GO:0009252">
    <property type="term" value="P:peptidoglycan biosynthetic process"/>
    <property type="evidence" value="ECO:0007669"/>
    <property type="project" value="UniProtKB-UniRule"/>
</dbReference>
<evidence type="ECO:0000259" key="15">
    <source>
        <dbReference type="Pfam" id="PF01225"/>
    </source>
</evidence>
<comment type="pathway">
    <text evidence="2 14">Cell wall biogenesis; peptidoglycan biosynthesis.</text>
</comment>
<evidence type="ECO:0000256" key="4">
    <source>
        <dbReference type="ARBA" id="ARBA00022490"/>
    </source>
</evidence>
<dbReference type="SUPFAM" id="SSF51984">
    <property type="entry name" value="MurCD N-terminal domain"/>
    <property type="match status" value="1"/>
</dbReference>
<evidence type="ECO:0000313" key="18">
    <source>
        <dbReference type="EMBL" id="RDI44777.1"/>
    </source>
</evidence>
<reference evidence="18 19" key="1">
    <citation type="submission" date="2018-07" db="EMBL/GenBank/DDBJ databases">
        <title>Genomic Encyclopedia of Type Strains, Phase IV (KMG-IV): sequencing the most valuable type-strain genomes for metagenomic binning, comparative biology and taxonomic classification.</title>
        <authorList>
            <person name="Goeker M."/>
        </authorList>
    </citation>
    <scope>NUCLEOTIDE SEQUENCE [LARGE SCALE GENOMIC DNA]</scope>
    <source>
        <strain evidence="18 19">DSM 16500</strain>
    </source>
</reference>
<keyword evidence="19" id="KW-1185">Reference proteome</keyword>
<protein>
    <recommendedName>
        <fullName evidence="3 14">UDP-N-acetylmuramate--L-alanine ligase</fullName>
        <ecNumber evidence="3 14">6.3.2.8</ecNumber>
    </recommendedName>
    <alternativeName>
        <fullName evidence="14">UDP-N-acetylmuramoyl-L-alanine synthetase</fullName>
    </alternativeName>
</protein>
<feature type="domain" description="Mur ligase central" evidence="17">
    <location>
        <begin position="115"/>
        <end position="296"/>
    </location>
</feature>
<dbReference type="EMBL" id="QQAX01000008">
    <property type="protein sequence ID" value="RDI44777.1"/>
    <property type="molecule type" value="Genomic_DNA"/>
</dbReference>
<evidence type="ECO:0000256" key="13">
    <source>
        <dbReference type="ARBA" id="ARBA00047833"/>
    </source>
</evidence>
<evidence type="ECO:0000313" key="19">
    <source>
        <dbReference type="Proteomes" id="UP000254720"/>
    </source>
</evidence>
<dbReference type="InterPro" id="IPR000713">
    <property type="entry name" value="Mur_ligase_N"/>
</dbReference>
<feature type="domain" description="Mur ligase C-terminal" evidence="16">
    <location>
        <begin position="318"/>
        <end position="454"/>
    </location>
</feature>
<dbReference type="GO" id="GO:0005524">
    <property type="term" value="F:ATP binding"/>
    <property type="evidence" value="ECO:0007669"/>
    <property type="project" value="UniProtKB-UniRule"/>
</dbReference>
<dbReference type="Proteomes" id="UP000254720">
    <property type="component" value="Unassembled WGS sequence"/>
</dbReference>
<feature type="domain" description="Mur ligase N-terminal catalytic" evidence="15">
    <location>
        <begin position="12"/>
        <end position="111"/>
    </location>
</feature>
<dbReference type="Gene3D" id="3.40.1190.10">
    <property type="entry name" value="Mur-like, catalytic domain"/>
    <property type="match status" value="1"/>
</dbReference>
<dbReference type="HAMAP" id="MF_00046">
    <property type="entry name" value="MurC"/>
    <property type="match status" value="1"/>
</dbReference>
<dbReference type="GO" id="GO:0071555">
    <property type="term" value="P:cell wall organization"/>
    <property type="evidence" value="ECO:0007669"/>
    <property type="project" value="UniProtKB-KW"/>
</dbReference>
<keyword evidence="8 14" id="KW-0067">ATP-binding</keyword>
<dbReference type="PANTHER" id="PTHR43445:SF3">
    <property type="entry name" value="UDP-N-ACETYLMURAMATE--L-ALANINE LIGASE"/>
    <property type="match status" value="1"/>
</dbReference>
<evidence type="ECO:0000256" key="7">
    <source>
        <dbReference type="ARBA" id="ARBA00022741"/>
    </source>
</evidence>
<dbReference type="InterPro" id="IPR050061">
    <property type="entry name" value="MurCDEF_pg_biosynth"/>
</dbReference>
<dbReference type="InterPro" id="IPR036615">
    <property type="entry name" value="Mur_ligase_C_dom_sf"/>
</dbReference>
<accession>A0A370GM96</accession>
<dbReference type="UniPathway" id="UPA00219"/>
<evidence type="ECO:0000256" key="10">
    <source>
        <dbReference type="ARBA" id="ARBA00022984"/>
    </source>
</evidence>
<dbReference type="GO" id="GO:0008360">
    <property type="term" value="P:regulation of cell shape"/>
    <property type="evidence" value="ECO:0007669"/>
    <property type="project" value="UniProtKB-KW"/>
</dbReference>
<dbReference type="SUPFAM" id="SSF53244">
    <property type="entry name" value="MurD-like peptide ligases, peptide-binding domain"/>
    <property type="match status" value="1"/>
</dbReference>
<proteinExistence type="inferred from homology"/>
<dbReference type="FunFam" id="3.40.1190.10:FF:000001">
    <property type="entry name" value="UDP-N-acetylmuramate--L-alanine ligase"/>
    <property type="match status" value="1"/>
</dbReference>
<dbReference type="GO" id="GO:0005737">
    <property type="term" value="C:cytoplasm"/>
    <property type="evidence" value="ECO:0007669"/>
    <property type="project" value="UniProtKB-SubCell"/>
</dbReference>
<evidence type="ECO:0000259" key="17">
    <source>
        <dbReference type="Pfam" id="PF08245"/>
    </source>
</evidence>
<evidence type="ECO:0000256" key="11">
    <source>
        <dbReference type="ARBA" id="ARBA00023306"/>
    </source>
</evidence>
<dbReference type="Gene3D" id="3.90.190.20">
    <property type="entry name" value="Mur ligase, C-terminal domain"/>
    <property type="match status" value="1"/>
</dbReference>
<dbReference type="InterPro" id="IPR005758">
    <property type="entry name" value="UDP-N-AcMur_Ala_ligase_MurC"/>
</dbReference>
<evidence type="ECO:0000256" key="14">
    <source>
        <dbReference type="HAMAP-Rule" id="MF_00046"/>
    </source>
</evidence>